<dbReference type="Proteomes" id="UP000535491">
    <property type="component" value="Unassembled WGS sequence"/>
</dbReference>
<gene>
    <name evidence="1" type="ORF">H1191_12455</name>
</gene>
<evidence type="ECO:0000313" key="1">
    <source>
        <dbReference type="EMBL" id="MBA4495119.1"/>
    </source>
</evidence>
<comment type="caution">
    <text evidence="1">The sequence shown here is derived from an EMBL/GenBank/DDBJ whole genome shotgun (WGS) entry which is preliminary data.</text>
</comment>
<proteinExistence type="predicted"/>
<keyword evidence="2" id="KW-1185">Reference proteome</keyword>
<dbReference type="AlphaFoldDB" id="A0A7W1WSF6"/>
<evidence type="ECO:0000313" key="2">
    <source>
        <dbReference type="Proteomes" id="UP000535491"/>
    </source>
</evidence>
<reference evidence="1 2" key="1">
    <citation type="submission" date="2020-07" db="EMBL/GenBank/DDBJ databases">
        <authorList>
            <person name="Feng H."/>
        </authorList>
    </citation>
    <scope>NUCLEOTIDE SEQUENCE [LARGE SCALE GENOMIC DNA]</scope>
    <source>
        <strain evidence="2">s-10</strain>
    </source>
</reference>
<dbReference type="RefSeq" id="WP_181752362.1">
    <property type="nucleotide sequence ID" value="NZ_JACEIQ010000012.1"/>
</dbReference>
<accession>A0A7W1WSF6</accession>
<sequence>MEKRYIVVHGTENTYIYDTVNKENVKEVKGRGLTSRETARQIAEEFNQQEERPGRYETLGQRIGQLVDRKQKEYGDSWGKAAGILEKLYPDGVKPEHYHNMLGIVRVIDKLSRIANGNQGEENAWADLAGYGLLGYFDKYK</sequence>
<dbReference type="EMBL" id="JACEIQ010000012">
    <property type="protein sequence ID" value="MBA4495119.1"/>
    <property type="molecule type" value="Genomic_DNA"/>
</dbReference>
<organism evidence="1 2">
    <name type="scientific">Paenactinomyces guangxiensis</name>
    <dbReference type="NCBI Taxonomy" id="1490290"/>
    <lineage>
        <taxon>Bacteria</taxon>
        <taxon>Bacillati</taxon>
        <taxon>Bacillota</taxon>
        <taxon>Bacilli</taxon>
        <taxon>Bacillales</taxon>
        <taxon>Thermoactinomycetaceae</taxon>
        <taxon>Paenactinomyces</taxon>
    </lineage>
</organism>
<protein>
    <submittedName>
        <fullName evidence="1">Uncharacterized protein</fullName>
    </submittedName>
</protein>
<name>A0A7W1WSF6_9BACL</name>